<dbReference type="GO" id="GO:0004252">
    <property type="term" value="F:serine-type endopeptidase activity"/>
    <property type="evidence" value="ECO:0007669"/>
    <property type="project" value="InterPro"/>
</dbReference>
<feature type="signal peptide" evidence="4">
    <location>
        <begin position="1"/>
        <end position="28"/>
    </location>
</feature>
<name>A0A512JI19_9HYPH</name>
<evidence type="ECO:0000259" key="5">
    <source>
        <dbReference type="PROSITE" id="PS50240"/>
    </source>
</evidence>
<evidence type="ECO:0000313" key="6">
    <source>
        <dbReference type="EMBL" id="GEP09605.1"/>
    </source>
</evidence>
<proteinExistence type="inferred from homology"/>
<dbReference type="EMBL" id="BJZV01000006">
    <property type="protein sequence ID" value="GEP09605.1"/>
    <property type="molecule type" value="Genomic_DNA"/>
</dbReference>
<gene>
    <name evidence="6" type="ORF">MGN01_14500</name>
</gene>
<dbReference type="PROSITE" id="PS00134">
    <property type="entry name" value="TRYPSIN_HIS"/>
    <property type="match status" value="1"/>
</dbReference>
<keyword evidence="4" id="KW-0732">Signal</keyword>
<dbReference type="AlphaFoldDB" id="A0A512JI19"/>
<dbReference type="InterPro" id="IPR033116">
    <property type="entry name" value="TRYPSIN_SER"/>
</dbReference>
<keyword evidence="3" id="KW-0645">Protease</keyword>
<reference evidence="6 7" key="1">
    <citation type="submission" date="2019-07" db="EMBL/GenBank/DDBJ databases">
        <title>Whole genome shotgun sequence of Methylobacterium gnaphalii NBRC 107716.</title>
        <authorList>
            <person name="Hosoyama A."/>
            <person name="Uohara A."/>
            <person name="Ohji S."/>
            <person name="Ichikawa N."/>
        </authorList>
    </citation>
    <scope>NUCLEOTIDE SEQUENCE [LARGE SCALE GENOMIC DNA]</scope>
    <source>
        <strain evidence="6 7">NBRC 107716</strain>
    </source>
</reference>
<dbReference type="RefSeq" id="WP_147045911.1">
    <property type="nucleotide sequence ID" value="NZ_BJZV01000006.1"/>
</dbReference>
<keyword evidence="2" id="KW-1015">Disulfide bond</keyword>
<organism evidence="6 7">
    <name type="scientific">Methylobacterium gnaphalii</name>
    <dbReference type="NCBI Taxonomy" id="1010610"/>
    <lineage>
        <taxon>Bacteria</taxon>
        <taxon>Pseudomonadati</taxon>
        <taxon>Pseudomonadota</taxon>
        <taxon>Alphaproteobacteria</taxon>
        <taxon>Hyphomicrobiales</taxon>
        <taxon>Methylobacteriaceae</taxon>
        <taxon>Methylobacterium</taxon>
    </lineage>
</organism>
<feature type="domain" description="Peptidase S1" evidence="5">
    <location>
        <begin position="30"/>
        <end position="240"/>
    </location>
</feature>
<dbReference type="Gene3D" id="2.40.10.10">
    <property type="entry name" value="Trypsin-like serine proteases"/>
    <property type="match status" value="1"/>
</dbReference>
<protein>
    <recommendedName>
        <fullName evidence="5">Peptidase S1 domain-containing protein</fullName>
    </recommendedName>
</protein>
<comment type="similarity">
    <text evidence="1">Belongs to the peptidase S1 family.</text>
</comment>
<dbReference type="PRINTS" id="PR00722">
    <property type="entry name" value="CHYMOTRYPSIN"/>
</dbReference>
<dbReference type="SUPFAM" id="SSF50494">
    <property type="entry name" value="Trypsin-like serine proteases"/>
    <property type="match status" value="1"/>
</dbReference>
<dbReference type="InterPro" id="IPR001314">
    <property type="entry name" value="Peptidase_S1A"/>
</dbReference>
<evidence type="ECO:0000256" key="3">
    <source>
        <dbReference type="RuleBase" id="RU363034"/>
    </source>
</evidence>
<evidence type="ECO:0000256" key="1">
    <source>
        <dbReference type="ARBA" id="ARBA00007664"/>
    </source>
</evidence>
<dbReference type="PROSITE" id="PS50240">
    <property type="entry name" value="TRYPSIN_DOM"/>
    <property type="match status" value="1"/>
</dbReference>
<dbReference type="GO" id="GO:0006508">
    <property type="term" value="P:proteolysis"/>
    <property type="evidence" value="ECO:0007669"/>
    <property type="project" value="UniProtKB-KW"/>
</dbReference>
<dbReference type="SMART" id="SM00020">
    <property type="entry name" value="Tryp_SPc"/>
    <property type="match status" value="1"/>
</dbReference>
<dbReference type="OrthoDB" id="267336at2"/>
<dbReference type="PANTHER" id="PTHR24276:SF98">
    <property type="entry name" value="FI18310P1-RELATED"/>
    <property type="match status" value="1"/>
</dbReference>
<comment type="caution">
    <text evidence="6">The sequence shown here is derived from an EMBL/GenBank/DDBJ whole genome shotgun (WGS) entry which is preliminary data.</text>
</comment>
<evidence type="ECO:0000256" key="2">
    <source>
        <dbReference type="ARBA" id="ARBA00023157"/>
    </source>
</evidence>
<dbReference type="Proteomes" id="UP000321750">
    <property type="component" value="Unassembled WGS sequence"/>
</dbReference>
<dbReference type="InterPro" id="IPR018114">
    <property type="entry name" value="TRYPSIN_HIS"/>
</dbReference>
<dbReference type="PANTHER" id="PTHR24276">
    <property type="entry name" value="POLYSERASE-RELATED"/>
    <property type="match status" value="1"/>
</dbReference>
<dbReference type="InterPro" id="IPR043504">
    <property type="entry name" value="Peptidase_S1_PA_chymotrypsin"/>
</dbReference>
<sequence length="250" mass="25840">MHRARHGVGRLASFVLLAFCGLGLGSAAAITGGRDAPHSAEARSAVMVLTSKGGACTGVVVARDAVLTAGHCVQGFAENRVHFRDEAGKPVLLDVAARAVHPGYDADAIRGRTRSIDLALVRAREPLPARFVPTALSDAMPGQGQSLTFGGYGAVRGDDFRSTGTFRLVDLPVVEPHGPSRILVWLHAARAGGCNGDSGGPISDGSGVLAVAAWVQKVCGGLTQGVLVGPQRAWIDRTLAGWGSAARWSH</sequence>
<dbReference type="InterPro" id="IPR050430">
    <property type="entry name" value="Peptidase_S1"/>
</dbReference>
<dbReference type="Pfam" id="PF00089">
    <property type="entry name" value="Trypsin"/>
    <property type="match status" value="1"/>
</dbReference>
<dbReference type="InterPro" id="IPR001254">
    <property type="entry name" value="Trypsin_dom"/>
</dbReference>
<accession>A0A512JI19</accession>
<feature type="chain" id="PRO_5022026370" description="Peptidase S1 domain-containing protein" evidence="4">
    <location>
        <begin position="29"/>
        <end position="250"/>
    </location>
</feature>
<keyword evidence="3" id="KW-0378">Hydrolase</keyword>
<keyword evidence="7" id="KW-1185">Reference proteome</keyword>
<dbReference type="PROSITE" id="PS00135">
    <property type="entry name" value="TRYPSIN_SER"/>
    <property type="match status" value="1"/>
</dbReference>
<keyword evidence="3" id="KW-0720">Serine protease</keyword>
<evidence type="ECO:0000313" key="7">
    <source>
        <dbReference type="Proteomes" id="UP000321750"/>
    </source>
</evidence>
<evidence type="ECO:0000256" key="4">
    <source>
        <dbReference type="SAM" id="SignalP"/>
    </source>
</evidence>
<dbReference type="InterPro" id="IPR009003">
    <property type="entry name" value="Peptidase_S1_PA"/>
</dbReference>